<feature type="compositionally biased region" description="Basic and acidic residues" evidence="2">
    <location>
        <begin position="731"/>
        <end position="740"/>
    </location>
</feature>
<evidence type="ECO:0000256" key="1">
    <source>
        <dbReference type="SAM" id="Coils"/>
    </source>
</evidence>
<feature type="region of interest" description="Disordered" evidence="2">
    <location>
        <begin position="690"/>
        <end position="740"/>
    </location>
</feature>
<proteinExistence type="predicted"/>
<feature type="compositionally biased region" description="Polar residues" evidence="2">
    <location>
        <begin position="521"/>
        <end position="540"/>
    </location>
</feature>
<keyword evidence="1" id="KW-0175">Coiled coil</keyword>
<gene>
    <name evidence="3" type="ORF">V5O48_005565</name>
</gene>
<accession>A0ABR3FM79</accession>
<reference evidence="3 4" key="1">
    <citation type="submission" date="2024-02" db="EMBL/GenBank/DDBJ databases">
        <title>A draft genome for the cacao thread blight pathogen Marasmius crinis-equi.</title>
        <authorList>
            <person name="Cohen S.P."/>
            <person name="Baruah I.K."/>
            <person name="Amoako-Attah I."/>
            <person name="Bukari Y."/>
            <person name="Meinhardt L.W."/>
            <person name="Bailey B.A."/>
        </authorList>
    </citation>
    <scope>NUCLEOTIDE SEQUENCE [LARGE SCALE GENOMIC DNA]</scope>
    <source>
        <strain evidence="3 4">GH-76</strain>
    </source>
</reference>
<sequence length="1008" mass="112444">MESEDNDTSLEISDLETQFVPREDDEETLYRVLEITAEKAGKYKVKWAGIDPKTKKPWAQSWVDKHDCTDDLVVEWKTKKARKRASTANTPVSGMSKVSRSKSTESPSVAAKAPRRKQSTLRQDAVWDEPLAGPSVKKRKKRESSHNPQPVSRPIKRQRTKDRDGTSSRSPVGDDSSDDNDERDGKSASGSSRRRGQEGTPEIEDIVVSSKARKDKGKRKAVDEDQKRFGTKLHTKKTRSPVGQEPEDDPSDSGSDNHTPSPPVGKPRPRSKQFVVSSQDHEPSPSSPSFGKPYLLHNTENEDHDATPEGQASSAPHTKPSTSRKDTEGEQEDEDEGEGEAIPIERQYAKFPPRAAQRRSKDRPSGISLDTIPHGVPDTPPRNSSQVTPPSPMLSPGAQARLKDFDEFCRQLDEEEKTREEAVDESPTGIPSKYLARRGTSETDYNPTPPDDDDARSPPDTPSSPAVSEEPAHQETPPLAKRPSAADESFETVPETETQSSTETQYRSPERITLVSKMKTRSPSKASLQSLAPQRSLTSSEADKGGRPPRGKALKPVPVVSPSSFAPYIPSAGSEPETDVEDEEQDDTIDEFPSPEKPEKRKGKTSGISDLWGKGNQEQKDREDHARVRVKGMEIYDRVRNETRAQNGDHTTKKKSLDDILKPHAEQAAPAAAAQPVDEVVDDHLIPEEPANMDLDMSLSNLRYPTPGGENESPVSPKAPPNGLNGVNHEASGDSHGKHNEELQKTLKEVARLEQVIATERSQKDVSHREYTQELDEKSERITRLERVIATDREEKLALSAKISALEEALVAAAAAARVAQPEPVQVDPSVIEELKASLQKAESDKMSLEKDRDFFREEWAKASGFVTSVRAENAELEKRAQIAETQAKDGVAMVRATFEDRLKFLEENVRHSQRLANFIMEKDQRTNDNIRKRAAQEPELRRQLEQLEAILENRDLRIEELEHQEKELVTLKAEAFRLSVELNELKDQRNREGRPAEMEGPDTRIFR</sequence>
<feature type="region of interest" description="Disordered" evidence="2">
    <location>
        <begin position="79"/>
        <end position="655"/>
    </location>
</feature>
<feature type="compositionally biased region" description="Acidic residues" evidence="2">
    <location>
        <begin position="576"/>
        <end position="590"/>
    </location>
</feature>
<comment type="caution">
    <text evidence="3">The sequence shown here is derived from an EMBL/GenBank/DDBJ whole genome shotgun (WGS) entry which is preliminary data.</text>
</comment>
<dbReference type="EMBL" id="JBAHYK010000224">
    <property type="protein sequence ID" value="KAL0576429.1"/>
    <property type="molecule type" value="Genomic_DNA"/>
</dbReference>
<feature type="region of interest" description="Disordered" evidence="2">
    <location>
        <begin position="988"/>
        <end position="1008"/>
    </location>
</feature>
<protein>
    <recommendedName>
        <fullName evidence="5">Chromo domain-containing protein</fullName>
    </recommendedName>
</protein>
<evidence type="ECO:0000313" key="4">
    <source>
        <dbReference type="Proteomes" id="UP001465976"/>
    </source>
</evidence>
<evidence type="ECO:0000256" key="2">
    <source>
        <dbReference type="SAM" id="MobiDB-lite"/>
    </source>
</evidence>
<feature type="compositionally biased region" description="Polar residues" evidence="2">
    <location>
        <begin position="89"/>
        <end position="98"/>
    </location>
</feature>
<feature type="compositionally biased region" description="Low complexity" evidence="2">
    <location>
        <begin position="495"/>
        <end position="505"/>
    </location>
</feature>
<feature type="compositionally biased region" description="Basic and acidic residues" evidence="2">
    <location>
        <begin position="617"/>
        <end position="643"/>
    </location>
</feature>
<evidence type="ECO:0000313" key="3">
    <source>
        <dbReference type="EMBL" id="KAL0576429.1"/>
    </source>
</evidence>
<organism evidence="3 4">
    <name type="scientific">Marasmius crinis-equi</name>
    <dbReference type="NCBI Taxonomy" id="585013"/>
    <lineage>
        <taxon>Eukaryota</taxon>
        <taxon>Fungi</taxon>
        <taxon>Dikarya</taxon>
        <taxon>Basidiomycota</taxon>
        <taxon>Agaricomycotina</taxon>
        <taxon>Agaricomycetes</taxon>
        <taxon>Agaricomycetidae</taxon>
        <taxon>Agaricales</taxon>
        <taxon>Marasmiineae</taxon>
        <taxon>Marasmiaceae</taxon>
        <taxon>Marasmius</taxon>
    </lineage>
</organism>
<feature type="compositionally biased region" description="Acidic residues" evidence="2">
    <location>
        <begin position="329"/>
        <end position="339"/>
    </location>
</feature>
<feature type="non-terminal residue" evidence="3">
    <location>
        <position position="1008"/>
    </location>
</feature>
<keyword evidence="4" id="KW-1185">Reference proteome</keyword>
<feature type="coiled-coil region" evidence="1">
    <location>
        <begin position="832"/>
        <end position="916"/>
    </location>
</feature>
<feature type="compositionally biased region" description="Basic and acidic residues" evidence="2">
    <location>
        <begin position="401"/>
        <end position="421"/>
    </location>
</feature>
<feature type="compositionally biased region" description="Polar residues" evidence="2">
    <location>
        <begin position="310"/>
        <end position="321"/>
    </location>
</feature>
<name>A0ABR3FM79_9AGAR</name>
<dbReference type="Proteomes" id="UP001465976">
    <property type="component" value="Unassembled WGS sequence"/>
</dbReference>
<feature type="compositionally biased region" description="Basic residues" evidence="2">
    <location>
        <begin position="229"/>
        <end position="239"/>
    </location>
</feature>
<evidence type="ECO:0008006" key="5">
    <source>
        <dbReference type="Google" id="ProtNLM"/>
    </source>
</evidence>